<evidence type="ECO:0000256" key="1">
    <source>
        <dbReference type="SAM" id="Phobius"/>
    </source>
</evidence>
<keyword evidence="1" id="KW-1133">Transmembrane helix</keyword>
<dbReference type="STRING" id="1640674.SAMN05216323_101644"/>
<accession>A0A1G6ILK1</accession>
<proteinExistence type="predicted"/>
<reference evidence="2 3" key="1">
    <citation type="submission" date="2016-09" db="EMBL/GenBank/DDBJ databases">
        <authorList>
            <person name="Capua I."/>
            <person name="De Benedictis P."/>
            <person name="Joannis T."/>
            <person name="Lombin L.H."/>
            <person name="Cattoli G."/>
        </authorList>
    </citation>
    <scope>NUCLEOTIDE SEQUENCE [LARGE SCALE GENOMIC DNA]</scope>
    <source>
        <strain evidence="2 3">A7P-90m</strain>
    </source>
</reference>
<gene>
    <name evidence="2" type="ORF">SAMN05216323_101644</name>
</gene>
<keyword evidence="3" id="KW-1185">Reference proteome</keyword>
<dbReference type="EMBL" id="FMYP01000016">
    <property type="protein sequence ID" value="SDC07301.1"/>
    <property type="molecule type" value="Genomic_DNA"/>
</dbReference>
<sequence length="66" mass="7399">MVTSLFILLIMIDVTDLIIAVDYIPAIVCILTASVMFSFILQENKAKLIAIGLPIDLNTNRYRNTQ</sequence>
<feature type="transmembrane region" description="Helical" evidence="1">
    <location>
        <begin position="20"/>
        <end position="41"/>
    </location>
</feature>
<evidence type="ECO:0000313" key="3">
    <source>
        <dbReference type="Proteomes" id="UP000199452"/>
    </source>
</evidence>
<protein>
    <submittedName>
        <fullName evidence="2">Uncharacterized protein</fullName>
    </submittedName>
</protein>
<keyword evidence="1" id="KW-0472">Membrane</keyword>
<name>A0A1G6ILK1_9BACT</name>
<organism evidence="2 3">
    <name type="scientific">Williamwhitmania taraxaci</name>
    <dbReference type="NCBI Taxonomy" id="1640674"/>
    <lineage>
        <taxon>Bacteria</taxon>
        <taxon>Pseudomonadati</taxon>
        <taxon>Bacteroidota</taxon>
        <taxon>Bacteroidia</taxon>
        <taxon>Bacteroidales</taxon>
        <taxon>Williamwhitmaniaceae</taxon>
        <taxon>Williamwhitmania</taxon>
    </lineage>
</organism>
<dbReference type="Proteomes" id="UP000199452">
    <property type="component" value="Unassembled WGS sequence"/>
</dbReference>
<keyword evidence="1" id="KW-0812">Transmembrane</keyword>
<dbReference type="AlphaFoldDB" id="A0A1G6ILK1"/>
<evidence type="ECO:0000313" key="2">
    <source>
        <dbReference type="EMBL" id="SDC07301.1"/>
    </source>
</evidence>